<dbReference type="PROSITE" id="PS00552">
    <property type="entry name" value="HTH_MERR_1"/>
    <property type="match status" value="1"/>
</dbReference>
<comment type="caution">
    <text evidence="6">The sequence shown here is derived from an EMBL/GenBank/DDBJ whole genome shotgun (WGS) entry which is preliminary data.</text>
</comment>
<dbReference type="EMBL" id="VSSQ01010977">
    <property type="protein sequence ID" value="MPM45691.1"/>
    <property type="molecule type" value="Genomic_DNA"/>
</dbReference>
<dbReference type="PANTHER" id="PTHR30204">
    <property type="entry name" value="REDOX-CYCLING DRUG-SENSING TRANSCRIPTIONAL ACTIVATOR SOXR"/>
    <property type="match status" value="1"/>
</dbReference>
<feature type="domain" description="HTH merR-type" evidence="5">
    <location>
        <begin position="4"/>
        <end position="74"/>
    </location>
</feature>
<dbReference type="PANTHER" id="PTHR30204:SF69">
    <property type="entry name" value="MERR-FAMILY TRANSCRIPTIONAL REGULATOR"/>
    <property type="match status" value="1"/>
</dbReference>
<organism evidence="6">
    <name type="scientific">bioreactor metagenome</name>
    <dbReference type="NCBI Taxonomy" id="1076179"/>
    <lineage>
        <taxon>unclassified sequences</taxon>
        <taxon>metagenomes</taxon>
        <taxon>ecological metagenomes</taxon>
    </lineage>
</organism>
<keyword evidence="2" id="KW-0805">Transcription regulation</keyword>
<dbReference type="SMART" id="SM00422">
    <property type="entry name" value="HTH_MERR"/>
    <property type="match status" value="1"/>
</dbReference>
<dbReference type="Pfam" id="PF13411">
    <property type="entry name" value="MerR_1"/>
    <property type="match status" value="1"/>
</dbReference>
<proteinExistence type="predicted"/>
<evidence type="ECO:0000313" key="6">
    <source>
        <dbReference type="EMBL" id="MPM45691.1"/>
    </source>
</evidence>
<name>A0A645A0D9_9ZZZZ</name>
<dbReference type="Gene3D" id="1.10.1660.10">
    <property type="match status" value="1"/>
</dbReference>
<evidence type="ECO:0000256" key="3">
    <source>
        <dbReference type="ARBA" id="ARBA00023125"/>
    </source>
</evidence>
<accession>A0A645A0D9</accession>
<sequence length="268" mass="30755">MKELYSIGEVSELLDLTTQTLRYYDREGVVVPAYVDPETGYRKYTYDQIGYIERVRYLQGLGLSLREISLAITGGDIGSLTLALHRRSQELDGELARLCAVKEQLTWYLEYYGHLDKTGSNDVPFETDEPRRYILAEPIQKGESYYGTAGARLLRRRHSRELKDVPFLRQVGYLLDFAALAKGEFVPTHFFIYMMAPPAAPCRGVMELPPGRYYCLRSRLLSDRPPAAAVNTRFEGQTPPPFVLANEYEDNFTDFKDSIYEIQIPIHQ</sequence>
<evidence type="ECO:0000256" key="2">
    <source>
        <dbReference type="ARBA" id="ARBA00023015"/>
    </source>
</evidence>
<evidence type="ECO:0000256" key="4">
    <source>
        <dbReference type="ARBA" id="ARBA00023163"/>
    </source>
</evidence>
<reference evidence="6" key="1">
    <citation type="submission" date="2019-08" db="EMBL/GenBank/DDBJ databases">
        <authorList>
            <person name="Kucharzyk K."/>
            <person name="Murdoch R.W."/>
            <person name="Higgins S."/>
            <person name="Loffler F."/>
        </authorList>
    </citation>
    <scope>NUCLEOTIDE SEQUENCE</scope>
</reference>
<keyword evidence="3" id="KW-0238">DNA-binding</keyword>
<gene>
    <name evidence="6" type="ORF">SDC9_92381</name>
</gene>
<dbReference type="AlphaFoldDB" id="A0A645A0D9"/>
<dbReference type="GO" id="GO:0003700">
    <property type="term" value="F:DNA-binding transcription factor activity"/>
    <property type="evidence" value="ECO:0007669"/>
    <property type="project" value="InterPro"/>
</dbReference>
<evidence type="ECO:0000259" key="5">
    <source>
        <dbReference type="PROSITE" id="PS50937"/>
    </source>
</evidence>
<keyword evidence="4" id="KW-0804">Transcription</keyword>
<keyword evidence="1" id="KW-0678">Repressor</keyword>
<dbReference type="InterPro" id="IPR047057">
    <property type="entry name" value="MerR_fam"/>
</dbReference>
<dbReference type="InterPro" id="IPR000551">
    <property type="entry name" value="MerR-type_HTH_dom"/>
</dbReference>
<dbReference type="GO" id="GO:0003677">
    <property type="term" value="F:DNA binding"/>
    <property type="evidence" value="ECO:0007669"/>
    <property type="project" value="UniProtKB-KW"/>
</dbReference>
<dbReference type="PROSITE" id="PS50937">
    <property type="entry name" value="HTH_MERR_2"/>
    <property type="match status" value="1"/>
</dbReference>
<dbReference type="InterPro" id="IPR009061">
    <property type="entry name" value="DNA-bd_dom_put_sf"/>
</dbReference>
<dbReference type="SUPFAM" id="SSF46955">
    <property type="entry name" value="Putative DNA-binding domain"/>
    <property type="match status" value="1"/>
</dbReference>
<protein>
    <recommendedName>
        <fullName evidence="5">HTH merR-type domain-containing protein</fullName>
    </recommendedName>
</protein>
<evidence type="ECO:0000256" key="1">
    <source>
        <dbReference type="ARBA" id="ARBA00022491"/>
    </source>
</evidence>